<dbReference type="GO" id="GO:0015990">
    <property type="term" value="P:electron transport coupled proton transport"/>
    <property type="evidence" value="ECO:0007669"/>
    <property type="project" value="TreeGrafter"/>
</dbReference>
<dbReference type="InterPro" id="IPR003918">
    <property type="entry name" value="NADH_UbQ_OxRdtase"/>
</dbReference>
<protein>
    <submittedName>
        <fullName evidence="9">NADH dehydrogenase subunit M</fullName>
        <ecNumber evidence="9">1.6.5.-</ecNumber>
        <ecNumber evidence="9">1.6.99.3</ecNumber>
    </submittedName>
</protein>
<feature type="transmembrane region" description="Helical" evidence="7">
    <location>
        <begin position="371"/>
        <end position="398"/>
    </location>
</feature>
<sequence>MNYLLNIVIFFPAFAALLLYVLKGENSRIFAILVGILELLFVALLWNEFDINYGGIQLSTHYELISSYNISYFVGIDGISLFLLTLNAFITLLTLYFFKYLRTPLIIAILFLESIVMGVFSALDVMMFYIFWELSLLPVLYIIGVWGGERRIYASIKYFLYTFGASLIMLVGILYFAYQYFLIMGAWSFNLIDWYQISLDIDTQKWLFVAFFIGMAVKIPIFPLHSWQPHAYTQAPLVGSVLLSAVLSKMGTYGLLRLVLPLFPFTSSNISLFIGLVCVFMVVYGAFIALAQTNLKTFLAYSSLSHMGIIVLGIFSLNTEGLSGAVFFMVAHGVVVGALFMLVGVVQTRTQTQDLQDVQGLAHSMPKYSSVFGIVMMCSLGLPLTMGFVGEVLSLYGFFQVNPIIAFLAGSSFFVGAIYMLTMFRKVFFGSALPKYTTLKDLNLREKIVFIPILVIIIWLGVYPKPLLTPISTSAETLSQVIAAKIQLTNPTTDNTMDNAEEKLEYPLGNIPQDFNDDGVLFIPRIGE</sequence>
<keyword evidence="9" id="KW-0560">Oxidoreductase</keyword>
<feature type="domain" description="NADH:quinone oxidoreductase/Mrp antiporter transmembrane" evidence="8">
    <location>
        <begin position="122"/>
        <end position="411"/>
    </location>
</feature>
<dbReference type="NCBIfam" id="NF004505">
    <property type="entry name" value="PRK05846.2-5"/>
    <property type="match status" value="1"/>
</dbReference>
<feature type="transmembrane region" description="Helical" evidence="7">
    <location>
        <begin position="158"/>
        <end position="186"/>
    </location>
</feature>
<evidence type="ECO:0000256" key="7">
    <source>
        <dbReference type="SAM" id="Phobius"/>
    </source>
</evidence>
<dbReference type="EMBL" id="UGHZ01000001">
    <property type="protein sequence ID" value="STP09196.1"/>
    <property type="molecule type" value="Genomic_DNA"/>
</dbReference>
<dbReference type="AlphaFoldDB" id="A0A377JN70"/>
<evidence type="ECO:0000256" key="5">
    <source>
        <dbReference type="ARBA" id="ARBA00023136"/>
    </source>
</evidence>
<gene>
    <name evidence="9" type="primary">nuoM</name>
    <name evidence="9" type="ORF">NCTC12221_00634</name>
</gene>
<dbReference type="GO" id="GO:0016020">
    <property type="term" value="C:membrane"/>
    <property type="evidence" value="ECO:0007669"/>
    <property type="project" value="UniProtKB-SubCell"/>
</dbReference>
<feature type="transmembrane region" description="Helical" evidence="7">
    <location>
        <begin position="324"/>
        <end position="346"/>
    </location>
</feature>
<dbReference type="GO" id="GO:0048039">
    <property type="term" value="F:ubiquinone binding"/>
    <property type="evidence" value="ECO:0007669"/>
    <property type="project" value="TreeGrafter"/>
</dbReference>
<dbReference type="GO" id="GO:0042773">
    <property type="term" value="P:ATP synthesis coupled electron transport"/>
    <property type="evidence" value="ECO:0007669"/>
    <property type="project" value="InterPro"/>
</dbReference>
<dbReference type="PRINTS" id="PR01437">
    <property type="entry name" value="NUOXDRDTASE4"/>
</dbReference>
<dbReference type="Pfam" id="PF00361">
    <property type="entry name" value="Proton_antipo_M"/>
    <property type="match status" value="1"/>
</dbReference>
<keyword evidence="3 6" id="KW-0812">Transmembrane</keyword>
<keyword evidence="4 7" id="KW-1133">Transmembrane helix</keyword>
<dbReference type="PANTHER" id="PTHR43507:SF1">
    <property type="entry name" value="NADH-UBIQUINONE OXIDOREDUCTASE CHAIN 4"/>
    <property type="match status" value="1"/>
</dbReference>
<comment type="similarity">
    <text evidence="2">Belongs to the complex I subunit 4 family.</text>
</comment>
<feature type="transmembrane region" description="Helical" evidence="7">
    <location>
        <begin position="272"/>
        <end position="291"/>
    </location>
</feature>
<feature type="transmembrane region" description="Helical" evidence="7">
    <location>
        <begin position="298"/>
        <end position="318"/>
    </location>
</feature>
<dbReference type="InterPro" id="IPR001750">
    <property type="entry name" value="ND/Mrp_TM"/>
</dbReference>
<feature type="transmembrane region" description="Helical" evidence="7">
    <location>
        <begin position="237"/>
        <end position="260"/>
    </location>
</feature>
<name>A0A377JN70_9HELI</name>
<dbReference type="RefSeq" id="WP_115025940.1">
    <property type="nucleotide sequence ID" value="NZ_UGHZ01000001.1"/>
</dbReference>
<proteinExistence type="inferred from homology"/>
<dbReference type="InterPro" id="IPR010227">
    <property type="entry name" value="NADH_Q_OxRdtase_chainM/4"/>
</dbReference>
<feature type="transmembrane region" description="Helical" evidence="7">
    <location>
        <begin position="69"/>
        <end position="98"/>
    </location>
</feature>
<dbReference type="EC" id="1.6.99.3" evidence="9"/>
<dbReference type="GO" id="GO:0003954">
    <property type="term" value="F:NADH dehydrogenase activity"/>
    <property type="evidence" value="ECO:0007669"/>
    <property type="project" value="TreeGrafter"/>
</dbReference>
<dbReference type="EC" id="1.6.5.-" evidence="9"/>
<feature type="transmembrane region" description="Helical" evidence="7">
    <location>
        <begin position="404"/>
        <end position="424"/>
    </location>
</feature>
<feature type="transmembrane region" description="Helical" evidence="7">
    <location>
        <begin position="29"/>
        <end position="49"/>
    </location>
</feature>
<evidence type="ECO:0000256" key="3">
    <source>
        <dbReference type="ARBA" id="ARBA00022692"/>
    </source>
</evidence>
<comment type="subcellular location">
    <subcellularLocation>
        <location evidence="1">Endomembrane system</location>
        <topology evidence="1">Multi-pass membrane protein</topology>
    </subcellularLocation>
    <subcellularLocation>
        <location evidence="6">Membrane</location>
        <topology evidence="6">Multi-pass membrane protein</topology>
    </subcellularLocation>
</comment>
<dbReference type="GO" id="GO:0008137">
    <property type="term" value="F:NADH dehydrogenase (ubiquinone) activity"/>
    <property type="evidence" value="ECO:0007669"/>
    <property type="project" value="InterPro"/>
</dbReference>
<accession>A0A377JN70</accession>
<dbReference type="PANTHER" id="PTHR43507">
    <property type="entry name" value="NADH-UBIQUINONE OXIDOREDUCTASE CHAIN 4"/>
    <property type="match status" value="1"/>
</dbReference>
<evidence type="ECO:0000256" key="4">
    <source>
        <dbReference type="ARBA" id="ARBA00022989"/>
    </source>
</evidence>
<reference evidence="9 10" key="1">
    <citation type="submission" date="2018-06" db="EMBL/GenBank/DDBJ databases">
        <authorList>
            <consortium name="Pathogen Informatics"/>
            <person name="Doyle S."/>
        </authorList>
    </citation>
    <scope>NUCLEOTIDE SEQUENCE [LARGE SCALE GENOMIC DNA]</scope>
    <source>
        <strain evidence="9 10">NCTC12221</strain>
    </source>
</reference>
<evidence type="ECO:0000256" key="6">
    <source>
        <dbReference type="RuleBase" id="RU000320"/>
    </source>
</evidence>
<dbReference type="Proteomes" id="UP000255335">
    <property type="component" value="Unassembled WGS sequence"/>
</dbReference>
<evidence type="ECO:0000259" key="8">
    <source>
        <dbReference type="Pfam" id="PF00361"/>
    </source>
</evidence>
<evidence type="ECO:0000256" key="2">
    <source>
        <dbReference type="ARBA" id="ARBA00009025"/>
    </source>
</evidence>
<evidence type="ECO:0000256" key="1">
    <source>
        <dbReference type="ARBA" id="ARBA00004127"/>
    </source>
</evidence>
<feature type="transmembrane region" description="Helical" evidence="7">
    <location>
        <begin position="129"/>
        <end position="146"/>
    </location>
</feature>
<evidence type="ECO:0000313" key="10">
    <source>
        <dbReference type="Proteomes" id="UP000255335"/>
    </source>
</evidence>
<dbReference type="GO" id="GO:0012505">
    <property type="term" value="C:endomembrane system"/>
    <property type="evidence" value="ECO:0007669"/>
    <property type="project" value="UniProtKB-SubCell"/>
</dbReference>
<feature type="transmembrane region" description="Helical" evidence="7">
    <location>
        <begin position="206"/>
        <end position="225"/>
    </location>
</feature>
<feature type="transmembrane region" description="Helical" evidence="7">
    <location>
        <begin position="105"/>
        <end position="123"/>
    </location>
</feature>
<keyword evidence="5 7" id="KW-0472">Membrane</keyword>
<dbReference type="NCBIfam" id="TIGR01972">
    <property type="entry name" value="NDH_I_M"/>
    <property type="match status" value="1"/>
</dbReference>
<evidence type="ECO:0000313" key="9">
    <source>
        <dbReference type="EMBL" id="STP09196.1"/>
    </source>
</evidence>
<feature type="transmembrane region" description="Helical" evidence="7">
    <location>
        <begin position="444"/>
        <end position="463"/>
    </location>
</feature>
<feature type="transmembrane region" description="Helical" evidence="7">
    <location>
        <begin position="6"/>
        <end position="22"/>
    </location>
</feature>
<organism evidence="9 10">
    <name type="scientific">Helicobacter cinaedi</name>
    <dbReference type="NCBI Taxonomy" id="213"/>
    <lineage>
        <taxon>Bacteria</taxon>
        <taxon>Pseudomonadati</taxon>
        <taxon>Campylobacterota</taxon>
        <taxon>Epsilonproteobacteria</taxon>
        <taxon>Campylobacterales</taxon>
        <taxon>Helicobacteraceae</taxon>
        <taxon>Helicobacter</taxon>
    </lineage>
</organism>